<evidence type="ECO:0000313" key="4">
    <source>
        <dbReference type="EMBL" id="SFK33153.1"/>
    </source>
</evidence>
<keyword evidence="1" id="KW-0805">Transcription regulation</keyword>
<evidence type="ECO:0000256" key="1">
    <source>
        <dbReference type="ARBA" id="ARBA00023015"/>
    </source>
</evidence>
<dbReference type="Gene3D" id="1.10.274.110">
    <property type="match status" value="2"/>
</dbReference>
<keyword evidence="2" id="KW-0238">DNA-binding</keyword>
<name>A0A1I3YN04_9GAMM</name>
<protein>
    <submittedName>
        <fullName evidence="4">Antitermination protein</fullName>
    </submittedName>
</protein>
<dbReference type="Pfam" id="PF03589">
    <property type="entry name" value="Antiterm"/>
    <property type="match status" value="2"/>
</dbReference>
<comment type="caution">
    <text evidence="4">The sequence shown here is derived from an EMBL/GenBank/DDBJ whole genome shotgun (WGS) entry which is preliminary data.</text>
</comment>
<sequence>MNLEHLIKFHNPKSVSRGDVPSKGSCSSLATSDVMAAAGMLQHRAALGYAAFAGKMNLSKTESQRAVSLLSIYAREQAQHIPALNKLTPAVRISVINHMSVCAFMEFARSAATENQCPVCRGKGILDNGLCPCCKGKRKVRAACPSCKGRGEAVNRRESKLRGVPVYQPCKRCSGRGFSRIPSTHIFGIISHITTEISLDTWHKSVKSFYESLVTKLLTEESWAEKQLKQITK</sequence>
<dbReference type="InterPro" id="IPR036410">
    <property type="entry name" value="HSP_DnaJ_Cys-rich_dom_sf"/>
</dbReference>
<evidence type="ECO:0000256" key="2">
    <source>
        <dbReference type="ARBA" id="ARBA00023125"/>
    </source>
</evidence>
<dbReference type="InterPro" id="IPR003222">
    <property type="entry name" value="Antitermntn"/>
</dbReference>
<dbReference type="InterPro" id="IPR038500">
    <property type="entry name" value="Antitermination_sf"/>
</dbReference>
<organism evidence="4 5">
    <name type="scientific">Candidatus Pantoea symbiotica</name>
    <dbReference type="NCBI Taxonomy" id="1884370"/>
    <lineage>
        <taxon>Bacteria</taxon>
        <taxon>Pseudomonadati</taxon>
        <taxon>Pseudomonadota</taxon>
        <taxon>Gammaproteobacteria</taxon>
        <taxon>Enterobacterales</taxon>
        <taxon>Erwiniaceae</taxon>
        <taxon>Pantoea</taxon>
    </lineage>
</organism>
<evidence type="ECO:0000256" key="3">
    <source>
        <dbReference type="ARBA" id="ARBA00023163"/>
    </source>
</evidence>
<accession>A0A1I3YN04</accession>
<proteinExistence type="inferred from homology"/>
<dbReference type="RefSeq" id="WP_091003878.1">
    <property type="nucleotide sequence ID" value="NZ_FOSD01000006.1"/>
</dbReference>
<gene>
    <name evidence="4" type="ORF">SAMN05518863_106144</name>
</gene>
<dbReference type="EMBL" id="FOSD01000006">
    <property type="protein sequence ID" value="SFK33153.1"/>
    <property type="molecule type" value="Genomic_DNA"/>
</dbReference>
<evidence type="ECO:0000313" key="5">
    <source>
        <dbReference type="Proteomes" id="UP000198841"/>
    </source>
</evidence>
<dbReference type="Proteomes" id="UP000198841">
    <property type="component" value="Unassembled WGS sequence"/>
</dbReference>
<keyword evidence="5" id="KW-1185">Reference proteome</keyword>
<dbReference type="HAMAP" id="MF_04158">
    <property type="entry name" value="Antitermination_lambda"/>
    <property type="match status" value="1"/>
</dbReference>
<dbReference type="SUPFAM" id="SSF57938">
    <property type="entry name" value="DnaJ/Hsp40 cysteine-rich domain"/>
    <property type="match status" value="1"/>
</dbReference>
<reference evidence="4 5" key="1">
    <citation type="submission" date="2016-10" db="EMBL/GenBank/DDBJ databases">
        <authorList>
            <person name="Varghese N."/>
            <person name="Submissions S."/>
        </authorList>
    </citation>
    <scope>NUCLEOTIDE SEQUENCE [LARGE SCALE GENOMIC DNA]</scope>
    <source>
        <strain evidence="4 5">YR512</strain>
    </source>
</reference>
<keyword evidence="3" id="KW-0804">Transcription</keyword>